<protein>
    <submittedName>
        <fullName evidence="1">Uncharacterized protein</fullName>
    </submittedName>
</protein>
<name>A0ABM8NJQ6_9BURK</name>
<evidence type="ECO:0000313" key="1">
    <source>
        <dbReference type="EMBL" id="CAD6528822.1"/>
    </source>
</evidence>
<evidence type="ECO:0000313" key="2">
    <source>
        <dbReference type="Proteomes" id="UP000598032"/>
    </source>
</evidence>
<accession>A0ABM8NJQ6</accession>
<dbReference type="Proteomes" id="UP000598032">
    <property type="component" value="Unassembled WGS sequence"/>
</dbReference>
<reference evidence="1 2" key="1">
    <citation type="submission" date="2020-10" db="EMBL/GenBank/DDBJ databases">
        <authorList>
            <person name="Peeters C."/>
        </authorList>
    </citation>
    <scope>NUCLEOTIDE SEQUENCE [LARGE SCALE GENOMIC DNA]</scope>
    <source>
        <strain evidence="1 2">LMG 28140</strain>
    </source>
</reference>
<dbReference type="EMBL" id="CAJHCP010000004">
    <property type="protein sequence ID" value="CAD6528822.1"/>
    <property type="molecule type" value="Genomic_DNA"/>
</dbReference>
<comment type="caution">
    <text evidence="1">The sequence shown here is derived from an EMBL/GenBank/DDBJ whole genome shotgun (WGS) entry which is preliminary data.</text>
</comment>
<organism evidence="1 2">
    <name type="scientific">Paraburkholderia metrosideri</name>
    <dbReference type="NCBI Taxonomy" id="580937"/>
    <lineage>
        <taxon>Bacteria</taxon>
        <taxon>Pseudomonadati</taxon>
        <taxon>Pseudomonadota</taxon>
        <taxon>Betaproteobacteria</taxon>
        <taxon>Burkholderiales</taxon>
        <taxon>Burkholderiaceae</taxon>
        <taxon>Paraburkholderia</taxon>
    </lineage>
</organism>
<proteinExistence type="predicted"/>
<gene>
    <name evidence="1" type="ORF">LMG28140_02196</name>
</gene>
<sequence>MRFEFVDQRLRAVLAWPGLADRVNLARVRRASRMRICNEIHAAAKEHLAPAFIPSANPNI</sequence>
<keyword evidence="2" id="KW-1185">Reference proteome</keyword>
<dbReference type="RefSeq" id="WP_201642289.1">
    <property type="nucleotide sequence ID" value="NZ_CAJHCP010000004.1"/>
</dbReference>